<protein>
    <recommendedName>
        <fullName evidence="6">G domain-containing protein</fullName>
    </recommendedName>
</protein>
<dbReference type="Proteomes" id="UP000320475">
    <property type="component" value="Unassembled WGS sequence"/>
</dbReference>
<dbReference type="CDD" id="cd00882">
    <property type="entry name" value="Ras_like_GTPase"/>
    <property type="match status" value="1"/>
</dbReference>
<organism evidence="2 4">
    <name type="scientific">Synchytrium endobioticum</name>
    <dbReference type="NCBI Taxonomy" id="286115"/>
    <lineage>
        <taxon>Eukaryota</taxon>
        <taxon>Fungi</taxon>
        <taxon>Fungi incertae sedis</taxon>
        <taxon>Chytridiomycota</taxon>
        <taxon>Chytridiomycota incertae sedis</taxon>
        <taxon>Chytridiomycetes</taxon>
        <taxon>Synchytriales</taxon>
        <taxon>Synchytriaceae</taxon>
        <taxon>Synchytrium</taxon>
    </lineage>
</organism>
<proteinExistence type="predicted"/>
<feature type="region of interest" description="Disordered" evidence="1">
    <location>
        <begin position="124"/>
        <end position="153"/>
    </location>
</feature>
<evidence type="ECO:0000313" key="4">
    <source>
        <dbReference type="Proteomes" id="UP000317494"/>
    </source>
</evidence>
<dbReference type="OrthoDB" id="275177at2759"/>
<dbReference type="InterPro" id="IPR027417">
    <property type="entry name" value="P-loop_NTPase"/>
</dbReference>
<dbReference type="VEuPathDB" id="FungiDB:SeMB42_g06042"/>
<dbReference type="EMBL" id="QEAN01000317">
    <property type="protein sequence ID" value="TPX40359.1"/>
    <property type="molecule type" value="Genomic_DNA"/>
</dbReference>
<dbReference type="SUPFAM" id="SSF52540">
    <property type="entry name" value="P-loop containing nucleoside triphosphate hydrolases"/>
    <property type="match status" value="1"/>
</dbReference>
<evidence type="ECO:0000256" key="1">
    <source>
        <dbReference type="SAM" id="MobiDB-lite"/>
    </source>
</evidence>
<evidence type="ECO:0000313" key="3">
    <source>
        <dbReference type="EMBL" id="TPX44199.1"/>
    </source>
</evidence>
<reference evidence="4 5" key="1">
    <citation type="journal article" date="2019" name="Sci. Rep.">
        <title>Comparative genomics of chytrid fungi reveal insights into the obligate biotrophic and pathogenic lifestyle of Synchytrium endobioticum.</title>
        <authorList>
            <person name="van de Vossenberg B.T.L.H."/>
            <person name="Warris S."/>
            <person name="Nguyen H.D.T."/>
            <person name="van Gent-Pelzer M.P.E."/>
            <person name="Joly D.L."/>
            <person name="van de Geest H.C."/>
            <person name="Bonants P.J.M."/>
            <person name="Smith D.S."/>
            <person name="Levesque C.A."/>
            <person name="van der Lee T.A.J."/>
        </authorList>
    </citation>
    <scope>NUCLEOTIDE SEQUENCE [LARGE SCALE GENOMIC DNA]</scope>
    <source>
        <strain evidence="3 5">LEV6574</strain>
        <strain evidence="2 4">MB42</strain>
    </source>
</reference>
<evidence type="ECO:0000313" key="2">
    <source>
        <dbReference type="EMBL" id="TPX40359.1"/>
    </source>
</evidence>
<dbReference type="Pfam" id="PF08477">
    <property type="entry name" value="Roc"/>
    <property type="match status" value="1"/>
</dbReference>
<dbReference type="EMBL" id="QEAM01000193">
    <property type="protein sequence ID" value="TPX44199.1"/>
    <property type="molecule type" value="Genomic_DNA"/>
</dbReference>
<dbReference type="PRINTS" id="PR00449">
    <property type="entry name" value="RASTRNSFRMNG"/>
</dbReference>
<accession>A0A507CL33</accession>
<dbReference type="Proteomes" id="UP000317494">
    <property type="component" value="Unassembled WGS sequence"/>
</dbReference>
<dbReference type="STRING" id="286115.A0A507CL33"/>
<sequence>MKLAVFLVGPPNAGKSTIANILADLSESIPQPRPTNGVRILEFERSIVLQDGRKAQAKVLNAKVELWDTSGDDRFLPHWAALSSAAQAAVFVYSADSKNDKDLEKWAKSFPNVKETQMLVIGHKLSGNPSSSKPRLGKPLSKAPFQATSNQDPHSIKNAFDMLLQTAAAAVSAEESQMFGGATP</sequence>
<evidence type="ECO:0000313" key="5">
    <source>
        <dbReference type="Proteomes" id="UP000320475"/>
    </source>
</evidence>
<gene>
    <name evidence="3" type="ORF">SeLEV6574_g04643</name>
    <name evidence="2" type="ORF">SeMB42_g06042</name>
</gene>
<name>A0A507CL33_9FUNG</name>
<evidence type="ECO:0008006" key="6">
    <source>
        <dbReference type="Google" id="ProtNLM"/>
    </source>
</evidence>
<dbReference type="Gene3D" id="3.40.50.300">
    <property type="entry name" value="P-loop containing nucleotide triphosphate hydrolases"/>
    <property type="match status" value="1"/>
</dbReference>
<comment type="caution">
    <text evidence="2">The sequence shown here is derived from an EMBL/GenBank/DDBJ whole genome shotgun (WGS) entry which is preliminary data.</text>
</comment>
<dbReference type="AlphaFoldDB" id="A0A507CL33"/>
<keyword evidence="4" id="KW-1185">Reference proteome</keyword>